<protein>
    <recommendedName>
        <fullName evidence="9">Tyrosine recombinase XerC</fullName>
    </recommendedName>
</protein>
<dbReference type="PANTHER" id="PTHR30349">
    <property type="entry name" value="PHAGE INTEGRASE-RELATED"/>
    <property type="match status" value="1"/>
</dbReference>
<dbReference type="Proteomes" id="UP001237156">
    <property type="component" value="Unassembled WGS sequence"/>
</dbReference>
<feature type="active site" evidence="9">
    <location>
        <position position="150"/>
    </location>
</feature>
<evidence type="ECO:0000256" key="1">
    <source>
        <dbReference type="ARBA" id="ARBA00004496"/>
    </source>
</evidence>
<keyword evidence="3 9" id="KW-0132">Cell division</keyword>
<keyword evidence="8 9" id="KW-0131">Cell cycle</keyword>
<evidence type="ECO:0000256" key="7">
    <source>
        <dbReference type="ARBA" id="ARBA00023172"/>
    </source>
</evidence>
<feature type="domain" description="Core-binding (CB)" evidence="11">
    <location>
        <begin position="2"/>
        <end position="87"/>
    </location>
</feature>
<feature type="active site" evidence="9">
    <location>
        <position position="185"/>
    </location>
</feature>
<dbReference type="GO" id="GO:0051301">
    <property type="term" value="P:cell division"/>
    <property type="evidence" value="ECO:0007669"/>
    <property type="project" value="UniProtKB-KW"/>
</dbReference>
<dbReference type="GO" id="GO:0005737">
    <property type="term" value="C:cytoplasm"/>
    <property type="evidence" value="ECO:0007669"/>
    <property type="project" value="UniProtKB-SubCell"/>
</dbReference>
<evidence type="ECO:0000259" key="11">
    <source>
        <dbReference type="PROSITE" id="PS51900"/>
    </source>
</evidence>
<reference evidence="12 13" key="1">
    <citation type="submission" date="2023-04" db="EMBL/GenBank/DDBJ databases">
        <title>Ottowia paracancer sp. nov., isolated from human stomach.</title>
        <authorList>
            <person name="Song Y."/>
        </authorList>
    </citation>
    <scope>NUCLEOTIDE SEQUENCE [LARGE SCALE GENOMIC DNA]</scope>
    <source>
        <strain evidence="12 13">10c7w1</strain>
    </source>
</reference>
<dbReference type="RefSeq" id="WP_102283306.1">
    <property type="nucleotide sequence ID" value="NZ_JARVII010000028.1"/>
</dbReference>
<evidence type="ECO:0000256" key="3">
    <source>
        <dbReference type="ARBA" id="ARBA00022618"/>
    </source>
</evidence>
<dbReference type="PROSITE" id="PS51900">
    <property type="entry name" value="CB"/>
    <property type="match status" value="1"/>
</dbReference>
<keyword evidence="13" id="KW-1185">Reference proteome</keyword>
<evidence type="ECO:0000256" key="9">
    <source>
        <dbReference type="HAMAP-Rule" id="MF_01808"/>
    </source>
</evidence>
<keyword evidence="4 9" id="KW-0159">Chromosome partition</keyword>
<feature type="active site" evidence="9">
    <location>
        <position position="283"/>
    </location>
</feature>
<dbReference type="Pfam" id="PF00589">
    <property type="entry name" value="Phage_integrase"/>
    <property type="match status" value="1"/>
</dbReference>
<feature type="active site" evidence="9">
    <location>
        <position position="257"/>
    </location>
</feature>
<dbReference type="Gene3D" id="1.10.150.130">
    <property type="match status" value="1"/>
</dbReference>
<dbReference type="GO" id="GO:0009037">
    <property type="term" value="F:tyrosine-based site-specific recombinase activity"/>
    <property type="evidence" value="ECO:0007669"/>
    <property type="project" value="UniProtKB-UniRule"/>
</dbReference>
<dbReference type="EMBL" id="JARVII010000028">
    <property type="protein sequence ID" value="MDG9700248.1"/>
    <property type="molecule type" value="Genomic_DNA"/>
</dbReference>
<dbReference type="Gene3D" id="1.10.443.10">
    <property type="entry name" value="Intergrase catalytic core"/>
    <property type="match status" value="1"/>
</dbReference>
<dbReference type="PANTHER" id="PTHR30349:SF81">
    <property type="entry name" value="TYROSINE RECOMBINASE XERC"/>
    <property type="match status" value="1"/>
</dbReference>
<feature type="active site" evidence="9">
    <location>
        <position position="260"/>
    </location>
</feature>
<dbReference type="InterPro" id="IPR010998">
    <property type="entry name" value="Integrase_recombinase_N"/>
</dbReference>
<name>A0AAW6RPA8_9BURK</name>
<evidence type="ECO:0000256" key="4">
    <source>
        <dbReference type="ARBA" id="ARBA00022829"/>
    </source>
</evidence>
<dbReference type="InterPro" id="IPR050090">
    <property type="entry name" value="Tyrosine_recombinase_XerCD"/>
</dbReference>
<evidence type="ECO:0000256" key="6">
    <source>
        <dbReference type="ARBA" id="ARBA00023125"/>
    </source>
</evidence>
<dbReference type="Pfam" id="PF02899">
    <property type="entry name" value="Phage_int_SAM_1"/>
    <property type="match status" value="1"/>
</dbReference>
<dbReference type="InterPro" id="IPR002104">
    <property type="entry name" value="Integrase_catalytic"/>
</dbReference>
<dbReference type="InterPro" id="IPR023009">
    <property type="entry name" value="Tyrosine_recombinase_XerC/XerD"/>
</dbReference>
<feature type="domain" description="Tyr recombinase" evidence="10">
    <location>
        <begin position="108"/>
        <end position="305"/>
    </location>
</feature>
<dbReference type="InterPro" id="IPR004107">
    <property type="entry name" value="Integrase_SAM-like_N"/>
</dbReference>
<keyword evidence="7 9" id="KW-0233">DNA recombination</keyword>
<organism evidence="12 13">
    <name type="scientific">Ottowia cancrivicina</name>
    <dbReference type="NCBI Taxonomy" id="3040346"/>
    <lineage>
        <taxon>Bacteria</taxon>
        <taxon>Pseudomonadati</taxon>
        <taxon>Pseudomonadota</taxon>
        <taxon>Betaproteobacteria</taxon>
        <taxon>Burkholderiales</taxon>
        <taxon>Comamonadaceae</taxon>
        <taxon>Ottowia</taxon>
    </lineage>
</organism>
<dbReference type="GO" id="GO:0003677">
    <property type="term" value="F:DNA binding"/>
    <property type="evidence" value="ECO:0007669"/>
    <property type="project" value="UniProtKB-UniRule"/>
</dbReference>
<dbReference type="HAMAP" id="MF_01808">
    <property type="entry name" value="Recomb_XerC_XerD"/>
    <property type="match status" value="1"/>
</dbReference>
<dbReference type="InterPro" id="IPR013762">
    <property type="entry name" value="Integrase-like_cat_sf"/>
</dbReference>
<evidence type="ECO:0000256" key="5">
    <source>
        <dbReference type="ARBA" id="ARBA00022908"/>
    </source>
</evidence>
<keyword evidence="2 9" id="KW-0963">Cytoplasm</keyword>
<comment type="similarity">
    <text evidence="9">Belongs to the 'phage' integrase family. XerC subfamily.</text>
</comment>
<keyword evidence="6 9" id="KW-0238">DNA-binding</keyword>
<dbReference type="InterPro" id="IPR044068">
    <property type="entry name" value="CB"/>
</dbReference>
<evidence type="ECO:0000313" key="13">
    <source>
        <dbReference type="Proteomes" id="UP001237156"/>
    </source>
</evidence>
<gene>
    <name evidence="9" type="primary">xerC</name>
    <name evidence="12" type="ORF">QB898_11110</name>
</gene>
<sequence>MSADADLIARYLDHLRHEKRLADNSLKAYAAALRLLGDSAAQAGTPLPRVRHAQIRSWVTRMRTAGRSPRGMALILSGWRGFYAWLGRNGLADANPAQGLRLPRRERLLPKALPVDETVRLADASVPQDSPWHEARDAAIFELLYGCGLRVSELTGLNVAASDAAWQGGQGWIDLSAAEVQVLGKGGKRRSVPLGRKAVEALRRWLAVRGQVAPASEDAARALFLGRHGTRLSVRSVQLRIKRRGALTGASASLHPHMLRHCFASHLLQSSQDLRGVQEIMGHASIAATQVYTRLDFQHLAQAYDAAHPRAGQRRK</sequence>
<dbReference type="InterPro" id="IPR011010">
    <property type="entry name" value="DNA_brk_join_enz"/>
</dbReference>
<comment type="subunit">
    <text evidence="9">Forms a cyclic heterotetrameric complex composed of two molecules of XerC and two molecules of XerD.</text>
</comment>
<dbReference type="CDD" id="cd00798">
    <property type="entry name" value="INT_XerDC_C"/>
    <property type="match status" value="1"/>
</dbReference>
<dbReference type="PROSITE" id="PS51898">
    <property type="entry name" value="TYR_RECOMBINASE"/>
    <property type="match status" value="1"/>
</dbReference>
<feature type="active site" description="O-(3'-phospho-DNA)-tyrosine intermediate" evidence="9">
    <location>
        <position position="292"/>
    </location>
</feature>
<comment type="subcellular location">
    <subcellularLocation>
        <location evidence="1 9">Cytoplasm</location>
    </subcellularLocation>
</comment>
<dbReference type="GO" id="GO:0006313">
    <property type="term" value="P:DNA transposition"/>
    <property type="evidence" value="ECO:0007669"/>
    <property type="project" value="UniProtKB-UniRule"/>
</dbReference>
<evidence type="ECO:0000256" key="2">
    <source>
        <dbReference type="ARBA" id="ARBA00022490"/>
    </source>
</evidence>
<proteinExistence type="inferred from homology"/>
<evidence type="ECO:0000256" key="8">
    <source>
        <dbReference type="ARBA" id="ARBA00023306"/>
    </source>
</evidence>
<comment type="function">
    <text evidence="9">Site-specific tyrosine recombinase, which acts by catalyzing the cutting and rejoining of the recombining DNA molecules. The XerC-XerD complex is essential to convert dimers of the bacterial chromosome into monomers to permit their segregation at cell division. It also contributes to the segregational stability of plasmids.</text>
</comment>
<accession>A0AAW6RPA8</accession>
<dbReference type="AlphaFoldDB" id="A0AAW6RPA8"/>
<comment type="caution">
    <text evidence="12">The sequence shown here is derived from an EMBL/GenBank/DDBJ whole genome shotgun (WGS) entry which is preliminary data.</text>
</comment>
<evidence type="ECO:0000259" key="10">
    <source>
        <dbReference type="PROSITE" id="PS51898"/>
    </source>
</evidence>
<keyword evidence="5 9" id="KW-0229">DNA integration</keyword>
<dbReference type="SUPFAM" id="SSF56349">
    <property type="entry name" value="DNA breaking-rejoining enzymes"/>
    <property type="match status" value="1"/>
</dbReference>
<evidence type="ECO:0000313" key="12">
    <source>
        <dbReference type="EMBL" id="MDG9700248.1"/>
    </source>
</evidence>
<dbReference type="GO" id="GO:0007059">
    <property type="term" value="P:chromosome segregation"/>
    <property type="evidence" value="ECO:0007669"/>
    <property type="project" value="UniProtKB-UniRule"/>
</dbReference>